<dbReference type="EMBL" id="CP000860">
    <property type="protein sequence ID" value="ACA59770.1"/>
    <property type="molecule type" value="Genomic_DNA"/>
</dbReference>
<dbReference type="GO" id="GO:0016887">
    <property type="term" value="F:ATP hydrolysis activity"/>
    <property type="evidence" value="ECO:0007669"/>
    <property type="project" value="InterPro"/>
</dbReference>
<dbReference type="eggNOG" id="COG0714">
    <property type="taxonomic scope" value="Bacteria"/>
</dbReference>
<reference evidence="2 3" key="2">
    <citation type="journal article" date="2008" name="Science">
        <title>Environmental genomics reveals a single-species ecosystem deep within Earth.</title>
        <authorList>
            <person name="Chivian D."/>
            <person name="Brodie E.L."/>
            <person name="Alm E.J."/>
            <person name="Culley D.E."/>
            <person name="Dehal P.S."/>
            <person name="Desantis T.Z."/>
            <person name="Gihring T.M."/>
            <person name="Lapidus A."/>
            <person name="Lin L.H."/>
            <person name="Lowry S.R."/>
            <person name="Moser D.P."/>
            <person name="Richardson P.M."/>
            <person name="Southam G."/>
            <person name="Wanger G."/>
            <person name="Pratt L.M."/>
            <person name="Andersen G.L."/>
            <person name="Hazen T.C."/>
            <person name="Brockman F.J."/>
            <person name="Arkin A.P."/>
            <person name="Onstott T.C."/>
        </authorList>
    </citation>
    <scope>NUCLEOTIDE SEQUENCE [LARGE SCALE GENOMIC DNA]</scope>
    <source>
        <strain evidence="2 3">MP104C</strain>
    </source>
</reference>
<keyword evidence="3" id="KW-1185">Reference proteome</keyword>
<dbReference type="HOGENOM" id="CLU_666869_0_0_9"/>
<dbReference type="AlphaFoldDB" id="B1I406"/>
<evidence type="ECO:0000313" key="2">
    <source>
        <dbReference type="EMBL" id="ACA59770.1"/>
    </source>
</evidence>
<dbReference type="RefSeq" id="WP_012302355.1">
    <property type="nucleotide sequence ID" value="NC_010424.1"/>
</dbReference>
<protein>
    <submittedName>
        <fullName evidence="2">AAA ATPase</fullName>
    </submittedName>
</protein>
<dbReference type="STRING" id="477974.Daud_1259"/>
<evidence type="ECO:0000313" key="3">
    <source>
        <dbReference type="Proteomes" id="UP000008544"/>
    </source>
</evidence>
<dbReference type="SMART" id="SM00382">
    <property type="entry name" value="AAA"/>
    <property type="match status" value="1"/>
</dbReference>
<organism evidence="2 3">
    <name type="scientific">Desulforudis audaxviator (strain MP104C)</name>
    <dbReference type="NCBI Taxonomy" id="477974"/>
    <lineage>
        <taxon>Bacteria</taxon>
        <taxon>Bacillati</taxon>
        <taxon>Bacillota</taxon>
        <taxon>Clostridia</taxon>
        <taxon>Thermoanaerobacterales</taxon>
        <taxon>Candidatus Desulforudaceae</taxon>
        <taxon>Candidatus Desulforudis</taxon>
    </lineage>
</organism>
<dbReference type="Gene3D" id="3.40.50.300">
    <property type="entry name" value="P-loop containing nucleotide triphosphate hydrolases"/>
    <property type="match status" value="1"/>
</dbReference>
<dbReference type="GO" id="GO:0005524">
    <property type="term" value="F:ATP binding"/>
    <property type="evidence" value="ECO:0007669"/>
    <property type="project" value="InterPro"/>
</dbReference>
<dbReference type="KEGG" id="dau:Daud_1259"/>
<proteinExistence type="predicted"/>
<dbReference type="Proteomes" id="UP000008544">
    <property type="component" value="Chromosome"/>
</dbReference>
<name>B1I406_DESAP</name>
<dbReference type="InterPro" id="IPR003593">
    <property type="entry name" value="AAA+_ATPase"/>
</dbReference>
<dbReference type="Pfam" id="PF00004">
    <property type="entry name" value="AAA"/>
    <property type="match status" value="1"/>
</dbReference>
<feature type="domain" description="AAA+ ATPase" evidence="1">
    <location>
        <begin position="25"/>
        <end position="202"/>
    </location>
</feature>
<dbReference type="SUPFAM" id="SSF52540">
    <property type="entry name" value="P-loop containing nucleoside triphosphate hydrolases"/>
    <property type="match status" value="1"/>
</dbReference>
<dbReference type="InterPro" id="IPR027417">
    <property type="entry name" value="P-loop_NTPase"/>
</dbReference>
<dbReference type="InterPro" id="IPR003959">
    <property type="entry name" value="ATPase_AAA_core"/>
</dbReference>
<dbReference type="CDD" id="cd00009">
    <property type="entry name" value="AAA"/>
    <property type="match status" value="1"/>
</dbReference>
<evidence type="ECO:0000259" key="1">
    <source>
        <dbReference type="SMART" id="SM00382"/>
    </source>
</evidence>
<reference evidence="3" key="1">
    <citation type="submission" date="2007-10" db="EMBL/GenBank/DDBJ databases">
        <title>Complete sequence of chromosome of Desulforudis audaxviator MP104C.</title>
        <authorList>
            <person name="Copeland A."/>
            <person name="Lucas S."/>
            <person name="Lapidus A."/>
            <person name="Barry K."/>
            <person name="Glavina del Rio T."/>
            <person name="Dalin E."/>
            <person name="Tice H."/>
            <person name="Bruce D."/>
            <person name="Pitluck S."/>
            <person name="Lowry S.R."/>
            <person name="Larimer F."/>
            <person name="Land M.L."/>
            <person name="Hauser L."/>
            <person name="Kyrpides N."/>
            <person name="Ivanova N.N."/>
            <person name="Richardson P."/>
        </authorList>
    </citation>
    <scope>NUCLEOTIDE SEQUENCE [LARGE SCALE GENOMIC DNA]</scope>
    <source>
        <strain evidence="3">MP104C</strain>
    </source>
</reference>
<sequence>MTELSGVLKPSAAKRLLYFINHTDAKRSTLLLGPPGIGKSILVREVAEETARAAGLTFLEYRRQNLRTADLEEIFAHPDRYFVFVDLRLTETEPVDLLGRPATISIRERRQLVYHPPQWAVLLAEVPGILFLDELTNVQRPDVLAAAYKLIQDRAAGFVGFGPGVHVIAAGNRPEDSVLANPLPAPLLNRVYQITVEPPRIEQWMRWMNTNHPGGHNHVFAYLQRFPQDFCRVPAEGETLESYPTPRSYTSLARDLPAAIEAGLDRPALRALCIAALGREVGQKFFTFLEYNVPAYETFIKNPAVFAALDVDQRYIGVVVVGQGLAATVTAASGGVAGDDIMEARAALRPHVTNCIPLLDVMAGQSREYLTLLWYLIASRLSHPWNDALFLEMCAQSEPVMQAYAAIGELLG</sequence>
<accession>B1I406</accession>
<gene>
    <name evidence="2" type="ordered locus">Daud_1259</name>
</gene>